<keyword evidence="2" id="KW-1185">Reference proteome</keyword>
<sequence length="206" mass="22424">MPNPFTEKETLLETDEPEVHDPKRFFPNIIFRLLSSLFLHPASVYASTCHLSGFANAAFEDDDVPPGEGEVGSDAEEERSQKRVVHGVGDENEEEVAFLPPSLTFPSLPISLLLPSPTSSDPPRPTPPLSSSLCTIGMSCHLSSSSESQMSEEEGRSLLLGEEGEAVSLVEEGVVSVEDEESVEAVEEEEKEGRVVVDDLEVVEKR</sequence>
<name>A0ACC1TLA7_9AGAR</name>
<evidence type="ECO:0000313" key="1">
    <source>
        <dbReference type="EMBL" id="KAJ3805161.1"/>
    </source>
</evidence>
<accession>A0ACC1TLA7</accession>
<evidence type="ECO:0000313" key="2">
    <source>
        <dbReference type="Proteomes" id="UP001163835"/>
    </source>
</evidence>
<dbReference type="EMBL" id="MU795670">
    <property type="protein sequence ID" value="KAJ3805161.1"/>
    <property type="molecule type" value="Genomic_DNA"/>
</dbReference>
<protein>
    <submittedName>
        <fullName evidence="1">Uncharacterized protein</fullName>
    </submittedName>
</protein>
<proteinExistence type="predicted"/>
<dbReference type="Proteomes" id="UP001163835">
    <property type="component" value="Unassembled WGS sequence"/>
</dbReference>
<reference evidence="1" key="1">
    <citation type="submission" date="2022-09" db="EMBL/GenBank/DDBJ databases">
        <title>A Global Phylogenomic Analysis of the Shiitake Genus Lentinula.</title>
        <authorList>
            <consortium name="DOE Joint Genome Institute"/>
            <person name="Sierra-Patev S."/>
            <person name="Min B."/>
            <person name="Naranjo-Ortiz M."/>
            <person name="Looney B."/>
            <person name="Konkel Z."/>
            <person name="Slot J.C."/>
            <person name="Sakamoto Y."/>
            <person name="Steenwyk J.L."/>
            <person name="Rokas A."/>
            <person name="Carro J."/>
            <person name="Camarero S."/>
            <person name="Ferreira P."/>
            <person name="Molpeceres G."/>
            <person name="Ruiz-Duenas F.J."/>
            <person name="Serrano A."/>
            <person name="Henrissat B."/>
            <person name="Drula E."/>
            <person name="Hughes K.W."/>
            <person name="Mata J.L."/>
            <person name="Ishikawa N.K."/>
            <person name="Vargas-Isla R."/>
            <person name="Ushijima S."/>
            <person name="Smith C.A."/>
            <person name="Ahrendt S."/>
            <person name="Andreopoulos W."/>
            <person name="He G."/>
            <person name="Labutti K."/>
            <person name="Lipzen A."/>
            <person name="Ng V."/>
            <person name="Riley R."/>
            <person name="Sandor L."/>
            <person name="Barry K."/>
            <person name="Martinez A.T."/>
            <person name="Xiao Y."/>
            <person name="Gibbons J.G."/>
            <person name="Terashima K."/>
            <person name="Grigoriev I.V."/>
            <person name="Hibbett D.S."/>
        </authorList>
    </citation>
    <scope>NUCLEOTIDE SEQUENCE</scope>
    <source>
        <strain evidence="1">TMI1499</strain>
    </source>
</reference>
<gene>
    <name evidence="1" type="ORF">F5876DRAFT_70039</name>
</gene>
<organism evidence="1 2">
    <name type="scientific">Lentinula aff. lateritia</name>
    <dbReference type="NCBI Taxonomy" id="2804960"/>
    <lineage>
        <taxon>Eukaryota</taxon>
        <taxon>Fungi</taxon>
        <taxon>Dikarya</taxon>
        <taxon>Basidiomycota</taxon>
        <taxon>Agaricomycotina</taxon>
        <taxon>Agaricomycetes</taxon>
        <taxon>Agaricomycetidae</taxon>
        <taxon>Agaricales</taxon>
        <taxon>Marasmiineae</taxon>
        <taxon>Omphalotaceae</taxon>
        <taxon>Lentinula</taxon>
    </lineage>
</organism>
<comment type="caution">
    <text evidence="1">The sequence shown here is derived from an EMBL/GenBank/DDBJ whole genome shotgun (WGS) entry which is preliminary data.</text>
</comment>